<reference evidence="6" key="2">
    <citation type="submission" date="2013-04" db="UniProtKB">
        <authorList>
            <consortium name="EnsemblPlants"/>
        </authorList>
    </citation>
    <scope>IDENTIFICATION</scope>
</reference>
<dbReference type="Proteomes" id="UP000006038">
    <property type="component" value="Chromosome 6"/>
</dbReference>
<evidence type="ECO:0000256" key="1">
    <source>
        <dbReference type="ARBA" id="ARBA00007447"/>
    </source>
</evidence>
<feature type="chain" id="PRO_5003773346" description="Peptidase A1 domain-containing protein" evidence="4">
    <location>
        <begin position="28"/>
        <end position="509"/>
    </location>
</feature>
<evidence type="ECO:0000256" key="2">
    <source>
        <dbReference type="PIRSR" id="PIRSR601461-1"/>
    </source>
</evidence>
<protein>
    <recommendedName>
        <fullName evidence="5">Peptidase A1 domain-containing protein</fullName>
    </recommendedName>
</protein>
<dbReference type="InterPro" id="IPR032861">
    <property type="entry name" value="TAXi_N"/>
</dbReference>
<name>J3MDI6_ORYBR</name>
<dbReference type="AlphaFoldDB" id="J3MDI6"/>
<dbReference type="OMA" id="GFIPRRC"/>
<dbReference type="EnsemblPlants" id="OB06G20800.1">
    <property type="protein sequence ID" value="OB06G20800.1"/>
    <property type="gene ID" value="OB06G20800"/>
</dbReference>
<dbReference type="InterPro" id="IPR021109">
    <property type="entry name" value="Peptidase_aspartic_dom_sf"/>
</dbReference>
<keyword evidence="4" id="KW-0732">Signal</keyword>
<dbReference type="Gramene" id="OB06G20800.1">
    <property type="protein sequence ID" value="OB06G20800.1"/>
    <property type="gene ID" value="OB06G20800"/>
</dbReference>
<dbReference type="Pfam" id="PF14543">
    <property type="entry name" value="TAXi_N"/>
    <property type="match status" value="1"/>
</dbReference>
<reference evidence="6" key="1">
    <citation type="journal article" date="2013" name="Nat. Commun.">
        <title>Whole-genome sequencing of Oryza brachyantha reveals mechanisms underlying Oryza genome evolution.</title>
        <authorList>
            <person name="Chen J."/>
            <person name="Huang Q."/>
            <person name="Gao D."/>
            <person name="Wang J."/>
            <person name="Lang Y."/>
            <person name="Liu T."/>
            <person name="Li B."/>
            <person name="Bai Z."/>
            <person name="Luis Goicoechea J."/>
            <person name="Liang C."/>
            <person name="Chen C."/>
            <person name="Zhang W."/>
            <person name="Sun S."/>
            <person name="Liao Y."/>
            <person name="Zhang X."/>
            <person name="Yang L."/>
            <person name="Song C."/>
            <person name="Wang M."/>
            <person name="Shi J."/>
            <person name="Liu G."/>
            <person name="Liu J."/>
            <person name="Zhou H."/>
            <person name="Zhou W."/>
            <person name="Yu Q."/>
            <person name="An N."/>
            <person name="Chen Y."/>
            <person name="Cai Q."/>
            <person name="Wang B."/>
            <person name="Liu B."/>
            <person name="Min J."/>
            <person name="Huang Y."/>
            <person name="Wu H."/>
            <person name="Li Z."/>
            <person name="Zhang Y."/>
            <person name="Yin Y."/>
            <person name="Song W."/>
            <person name="Jiang J."/>
            <person name="Jackson S.A."/>
            <person name="Wing R.A."/>
            <person name="Wang J."/>
            <person name="Chen M."/>
        </authorList>
    </citation>
    <scope>NUCLEOTIDE SEQUENCE [LARGE SCALE GENOMIC DNA]</scope>
    <source>
        <strain evidence="6">cv. IRGC 101232</strain>
    </source>
</reference>
<dbReference type="InterPro" id="IPR001461">
    <property type="entry name" value="Aspartic_peptidase_A1"/>
</dbReference>
<dbReference type="PANTHER" id="PTHR13683:SF638">
    <property type="entry name" value="ASPARTIC PROTEINASE NEPENTHESIN-2"/>
    <property type="match status" value="1"/>
</dbReference>
<feature type="active site" evidence="2">
    <location>
        <position position="177"/>
    </location>
</feature>
<dbReference type="InterPro" id="IPR032799">
    <property type="entry name" value="TAXi_C"/>
</dbReference>
<sequence length="509" mass="53434">MANSAIVPCSVLFVSLLLNLLAPYCLGSSYRTNATYTHGGLHFVVDNWVMPGSTFWHDGQVWHGTEAAAGSNRLPVVHRLSSCSPLGAARSHGKPSADADVDGDDVFRRDAMRLHSLFREEPTTNKYSPAPPSSPSSSDALTIPTTGSPLGSLPGTFEYHVAVGFGTPVQVLTVGFDTATQGATLLQCKPCAAAGDGAVAAPCNDVAFDPSASSTVSQVPCGSPDCPLSSCSGEGCTVAVTKDGAVLANATFVMDTFAFSPSAFALDFRFACLEMGLTMVDHSSGILDLSRDRHSLASRAPTSPDTVAFTYCLPPSNNAMGFLSITAARPELSGRDVRYATLGSSAAHPTRYVVKLPGIGLAGPDITIPPAALAGCDSLLDLHTTFTYLRRDIYAALRDGFRGRMRGYRAAPPVGELDTCYDLTGHESYVVPSVTLRLDGGVNLDLDLDLDQMMYFPDQWSFFSVGCLAFAAAPRGAAVVAVIGTLVKKSTEVVYDVSGGKVGFIPSSC</sequence>
<evidence type="ECO:0000256" key="3">
    <source>
        <dbReference type="SAM" id="MobiDB-lite"/>
    </source>
</evidence>
<comment type="similarity">
    <text evidence="1">Belongs to the peptidase A1 family.</text>
</comment>
<dbReference type="PROSITE" id="PS51767">
    <property type="entry name" value="PEPTIDASE_A1"/>
    <property type="match status" value="1"/>
</dbReference>
<dbReference type="GO" id="GO:0006508">
    <property type="term" value="P:proteolysis"/>
    <property type="evidence" value="ECO:0007669"/>
    <property type="project" value="InterPro"/>
</dbReference>
<evidence type="ECO:0000313" key="7">
    <source>
        <dbReference type="Proteomes" id="UP000006038"/>
    </source>
</evidence>
<evidence type="ECO:0000259" key="5">
    <source>
        <dbReference type="PROSITE" id="PS51767"/>
    </source>
</evidence>
<dbReference type="Pfam" id="PF14541">
    <property type="entry name" value="TAXi_C"/>
    <property type="match status" value="1"/>
</dbReference>
<dbReference type="SUPFAM" id="SSF50630">
    <property type="entry name" value="Acid proteases"/>
    <property type="match status" value="1"/>
</dbReference>
<organism evidence="6">
    <name type="scientific">Oryza brachyantha</name>
    <name type="common">malo sina</name>
    <dbReference type="NCBI Taxonomy" id="4533"/>
    <lineage>
        <taxon>Eukaryota</taxon>
        <taxon>Viridiplantae</taxon>
        <taxon>Streptophyta</taxon>
        <taxon>Embryophyta</taxon>
        <taxon>Tracheophyta</taxon>
        <taxon>Spermatophyta</taxon>
        <taxon>Magnoliopsida</taxon>
        <taxon>Liliopsida</taxon>
        <taxon>Poales</taxon>
        <taxon>Poaceae</taxon>
        <taxon>BOP clade</taxon>
        <taxon>Oryzoideae</taxon>
        <taxon>Oryzeae</taxon>
        <taxon>Oryzinae</taxon>
        <taxon>Oryza</taxon>
    </lineage>
</organism>
<feature type="signal peptide" evidence="4">
    <location>
        <begin position="1"/>
        <end position="27"/>
    </location>
</feature>
<dbReference type="Gene3D" id="2.40.70.10">
    <property type="entry name" value="Acid Proteases"/>
    <property type="match status" value="2"/>
</dbReference>
<dbReference type="eggNOG" id="KOG1339">
    <property type="taxonomic scope" value="Eukaryota"/>
</dbReference>
<keyword evidence="7" id="KW-1185">Reference proteome</keyword>
<accession>J3MDI6</accession>
<feature type="domain" description="Peptidase A1" evidence="5">
    <location>
        <begin position="159"/>
        <end position="505"/>
    </location>
</feature>
<proteinExistence type="inferred from homology"/>
<feature type="region of interest" description="Disordered" evidence="3">
    <location>
        <begin position="118"/>
        <end position="142"/>
    </location>
</feature>
<evidence type="ECO:0000256" key="4">
    <source>
        <dbReference type="SAM" id="SignalP"/>
    </source>
</evidence>
<dbReference type="InterPro" id="IPR033121">
    <property type="entry name" value="PEPTIDASE_A1"/>
</dbReference>
<dbReference type="HOGENOM" id="CLU_005738_5_2_1"/>
<dbReference type="PANTHER" id="PTHR13683">
    <property type="entry name" value="ASPARTYL PROTEASES"/>
    <property type="match status" value="1"/>
</dbReference>
<feature type="active site" evidence="2">
    <location>
        <position position="381"/>
    </location>
</feature>
<evidence type="ECO:0000313" key="6">
    <source>
        <dbReference type="EnsemblPlants" id="OB06G20800.1"/>
    </source>
</evidence>
<dbReference type="GO" id="GO:0004190">
    <property type="term" value="F:aspartic-type endopeptidase activity"/>
    <property type="evidence" value="ECO:0007669"/>
    <property type="project" value="InterPro"/>
</dbReference>